<keyword evidence="2" id="KW-1185">Reference proteome</keyword>
<dbReference type="Proteomes" id="UP000499080">
    <property type="component" value="Unassembled WGS sequence"/>
</dbReference>
<gene>
    <name evidence="1" type="ORF">AVEN_85287_1</name>
</gene>
<organism evidence="1 2">
    <name type="scientific">Araneus ventricosus</name>
    <name type="common">Orbweaver spider</name>
    <name type="synonym">Epeira ventricosa</name>
    <dbReference type="NCBI Taxonomy" id="182803"/>
    <lineage>
        <taxon>Eukaryota</taxon>
        <taxon>Metazoa</taxon>
        <taxon>Ecdysozoa</taxon>
        <taxon>Arthropoda</taxon>
        <taxon>Chelicerata</taxon>
        <taxon>Arachnida</taxon>
        <taxon>Araneae</taxon>
        <taxon>Araneomorphae</taxon>
        <taxon>Entelegynae</taxon>
        <taxon>Araneoidea</taxon>
        <taxon>Araneidae</taxon>
        <taxon>Araneus</taxon>
    </lineage>
</organism>
<sequence length="121" mass="13602">MLINISCVKFQKEGFVVKQVEEDSDCLIIKSTQLLVHHTGLETLKESSSSGTFDHIFLPVAPLTTEQVKIIISTLPLLHPNCIISSKTDSANVSTQINDKTVQLSLRNYRAYEKKNKTHFD</sequence>
<comment type="caution">
    <text evidence="1">The sequence shown here is derived from an EMBL/GenBank/DDBJ whole genome shotgun (WGS) entry which is preliminary data.</text>
</comment>
<accession>A0A4Y2Q2H8</accession>
<name>A0A4Y2Q2H8_ARAVE</name>
<proteinExistence type="predicted"/>
<evidence type="ECO:0000313" key="1">
    <source>
        <dbReference type="EMBL" id="GBN57614.1"/>
    </source>
</evidence>
<protein>
    <submittedName>
        <fullName evidence="1">Uncharacterized protein</fullName>
    </submittedName>
</protein>
<dbReference type="EMBL" id="BGPR01012776">
    <property type="protein sequence ID" value="GBN57614.1"/>
    <property type="molecule type" value="Genomic_DNA"/>
</dbReference>
<evidence type="ECO:0000313" key="2">
    <source>
        <dbReference type="Proteomes" id="UP000499080"/>
    </source>
</evidence>
<reference evidence="1 2" key="1">
    <citation type="journal article" date="2019" name="Sci. Rep.">
        <title>Orb-weaving spider Araneus ventricosus genome elucidates the spidroin gene catalogue.</title>
        <authorList>
            <person name="Kono N."/>
            <person name="Nakamura H."/>
            <person name="Ohtoshi R."/>
            <person name="Moran D.A.P."/>
            <person name="Shinohara A."/>
            <person name="Yoshida Y."/>
            <person name="Fujiwara M."/>
            <person name="Mori M."/>
            <person name="Tomita M."/>
            <person name="Arakawa K."/>
        </authorList>
    </citation>
    <scope>NUCLEOTIDE SEQUENCE [LARGE SCALE GENOMIC DNA]</scope>
</reference>
<dbReference type="AlphaFoldDB" id="A0A4Y2Q2H8"/>